<sequence>MEIRTAGAVAGVTKVEPSLWEKLQKTIATVSASVGGKVKALGETVTEKVTGATEKVVTVAEKVTSGVKDTAVKAVTAVKETGTAVMGGIKSTARWIKYLLPLGAVSVGLVAMAKLKG</sequence>
<dbReference type="EMBL" id="VSSQ01066020">
    <property type="protein sequence ID" value="MPN18645.1"/>
    <property type="molecule type" value="Genomic_DNA"/>
</dbReference>
<name>A0A645FW18_9ZZZZ</name>
<reference evidence="1" key="1">
    <citation type="submission" date="2019-08" db="EMBL/GenBank/DDBJ databases">
        <authorList>
            <person name="Kucharzyk K."/>
            <person name="Murdoch R.W."/>
            <person name="Higgins S."/>
            <person name="Loffler F."/>
        </authorList>
    </citation>
    <scope>NUCLEOTIDE SEQUENCE</scope>
</reference>
<dbReference type="Gene3D" id="1.20.120.20">
    <property type="entry name" value="Apolipoprotein"/>
    <property type="match status" value="1"/>
</dbReference>
<organism evidence="1">
    <name type="scientific">bioreactor metagenome</name>
    <dbReference type="NCBI Taxonomy" id="1076179"/>
    <lineage>
        <taxon>unclassified sequences</taxon>
        <taxon>metagenomes</taxon>
        <taxon>ecological metagenomes</taxon>
    </lineage>
</organism>
<evidence type="ECO:0000313" key="1">
    <source>
        <dbReference type="EMBL" id="MPN18645.1"/>
    </source>
</evidence>
<protein>
    <submittedName>
        <fullName evidence="1">Uncharacterized protein</fullName>
    </submittedName>
</protein>
<gene>
    <name evidence="1" type="ORF">SDC9_166006</name>
</gene>
<accession>A0A645FW18</accession>
<proteinExistence type="predicted"/>
<dbReference type="AlphaFoldDB" id="A0A645FW18"/>
<comment type="caution">
    <text evidence="1">The sequence shown here is derived from an EMBL/GenBank/DDBJ whole genome shotgun (WGS) entry which is preliminary data.</text>
</comment>